<dbReference type="EMBL" id="CP010025">
    <property type="protein sequence ID" value="AJZ56691.1"/>
    <property type="molecule type" value="Genomic_DNA"/>
</dbReference>
<gene>
    <name evidence="1" type="ORF">OI25_7701</name>
</gene>
<proteinExistence type="predicted"/>
<protein>
    <submittedName>
        <fullName evidence="1">Uncharacterized protein</fullName>
    </submittedName>
</protein>
<sequence>MHVTVLSHELEELTSNRSALPPHGSCTLSYQVASVTVPLSGSGRIERLAEWLIRGDV</sequence>
<evidence type="ECO:0000313" key="2">
    <source>
        <dbReference type="Proteomes" id="UP000032614"/>
    </source>
</evidence>
<dbReference type="AlphaFoldDB" id="A0AAU8T8U2"/>
<organism evidence="1 2">
    <name type="scientific">Paraburkholderia fungorum</name>
    <dbReference type="NCBI Taxonomy" id="134537"/>
    <lineage>
        <taxon>Bacteria</taxon>
        <taxon>Pseudomonadati</taxon>
        <taxon>Pseudomonadota</taxon>
        <taxon>Betaproteobacteria</taxon>
        <taxon>Burkholderiales</taxon>
        <taxon>Burkholderiaceae</taxon>
        <taxon>Paraburkholderia</taxon>
    </lineage>
</organism>
<accession>A0AAU8T8U2</accession>
<name>A0AAU8T8U2_9BURK</name>
<dbReference type="KEGG" id="bfn:OI25_7701"/>
<evidence type="ECO:0000313" key="1">
    <source>
        <dbReference type="EMBL" id="AJZ56691.1"/>
    </source>
</evidence>
<dbReference type="Proteomes" id="UP000032614">
    <property type="component" value="Chromosome 3"/>
</dbReference>
<reference evidence="1 2" key="1">
    <citation type="journal article" date="2015" name="Genome Announc.">
        <title>Complete genome sequences for 59 burkholderia isolates, both pathogenic and near neighbor.</title>
        <authorList>
            <person name="Johnson S.L."/>
            <person name="Bishop-Lilly K.A."/>
            <person name="Ladner J.T."/>
            <person name="Daligault H.E."/>
            <person name="Davenport K.W."/>
            <person name="Jaissle J."/>
            <person name="Frey K.G."/>
            <person name="Koroleva G.I."/>
            <person name="Bruce D.C."/>
            <person name="Coyne S.R."/>
            <person name="Broomall S.M."/>
            <person name="Li P.E."/>
            <person name="Teshima H."/>
            <person name="Gibbons H.S."/>
            <person name="Palacios G.F."/>
            <person name="Rosenzweig C.N."/>
            <person name="Redden C.L."/>
            <person name="Xu Y."/>
            <person name="Minogue T.D."/>
            <person name="Chain P.S."/>
        </authorList>
    </citation>
    <scope>NUCLEOTIDE SEQUENCE [LARGE SCALE GENOMIC DNA]</scope>
    <source>
        <strain evidence="1 2">ATCC BAA-463</strain>
    </source>
</reference>